<reference evidence="6" key="1">
    <citation type="submission" date="2020-02" db="EMBL/GenBank/DDBJ databases">
        <title>Draft genome sequence of Candidatus Afipia apatlaquensis IBT-C3, a potential strain for decolorization of textile dyes.</title>
        <authorList>
            <person name="Sanchez-Reyes A."/>
            <person name="Breton-Deval L."/>
            <person name="Mangelson H."/>
            <person name="Sanchez-Flores A."/>
        </authorList>
    </citation>
    <scope>NUCLEOTIDE SEQUENCE [LARGE SCALE GENOMIC DNA]</scope>
    <source>
        <strain evidence="6">IBT-C3</strain>
    </source>
</reference>
<keyword evidence="1" id="KW-0805">Transcription regulation</keyword>
<feature type="DNA-binding region" description="H-T-H motif" evidence="4">
    <location>
        <begin position="34"/>
        <end position="53"/>
    </location>
</feature>
<comment type="caution">
    <text evidence="6">The sequence shown here is derived from an EMBL/GenBank/DDBJ whole genome shotgun (WGS) entry which is preliminary data.</text>
</comment>
<evidence type="ECO:0000313" key="6">
    <source>
        <dbReference type="EMBL" id="NGX93746.1"/>
    </source>
</evidence>
<dbReference type="Proteomes" id="UP000480266">
    <property type="component" value="Unassembled WGS sequence"/>
</dbReference>
<gene>
    <name evidence="6" type="ORF">G4V63_00380</name>
</gene>
<protein>
    <submittedName>
        <fullName evidence="6">TetR/AcrR family transcriptional regulator</fullName>
    </submittedName>
</protein>
<keyword evidence="7" id="KW-1185">Reference proteome</keyword>
<evidence type="ECO:0000256" key="1">
    <source>
        <dbReference type="ARBA" id="ARBA00023015"/>
    </source>
</evidence>
<proteinExistence type="predicted"/>
<dbReference type="SUPFAM" id="SSF48498">
    <property type="entry name" value="Tetracyclin repressor-like, C-terminal domain"/>
    <property type="match status" value="1"/>
</dbReference>
<feature type="domain" description="HTH tetR-type" evidence="5">
    <location>
        <begin position="11"/>
        <end position="71"/>
    </location>
</feature>
<dbReference type="GO" id="GO:0000976">
    <property type="term" value="F:transcription cis-regulatory region binding"/>
    <property type="evidence" value="ECO:0007669"/>
    <property type="project" value="TreeGrafter"/>
</dbReference>
<dbReference type="Gene3D" id="1.10.357.10">
    <property type="entry name" value="Tetracycline Repressor, domain 2"/>
    <property type="match status" value="1"/>
</dbReference>
<dbReference type="AlphaFoldDB" id="A0A7C9VCL8"/>
<dbReference type="PRINTS" id="PR00455">
    <property type="entry name" value="HTHTETR"/>
</dbReference>
<dbReference type="InterPro" id="IPR050109">
    <property type="entry name" value="HTH-type_TetR-like_transc_reg"/>
</dbReference>
<keyword evidence="2 4" id="KW-0238">DNA-binding</keyword>
<dbReference type="EMBL" id="JAAMRR010000021">
    <property type="protein sequence ID" value="NGX93746.1"/>
    <property type="molecule type" value="Genomic_DNA"/>
</dbReference>
<keyword evidence="3" id="KW-0804">Transcription</keyword>
<dbReference type="PANTHER" id="PTHR30055">
    <property type="entry name" value="HTH-TYPE TRANSCRIPTIONAL REGULATOR RUTR"/>
    <property type="match status" value="1"/>
</dbReference>
<dbReference type="InterPro" id="IPR001647">
    <property type="entry name" value="HTH_TetR"/>
</dbReference>
<dbReference type="InterPro" id="IPR009057">
    <property type="entry name" value="Homeodomain-like_sf"/>
</dbReference>
<accession>A0A7C9VCL8</accession>
<dbReference type="PANTHER" id="PTHR30055:SF234">
    <property type="entry name" value="HTH-TYPE TRANSCRIPTIONAL REGULATOR BETI"/>
    <property type="match status" value="1"/>
</dbReference>
<name>A0A7C9VCL8_9BRAD</name>
<dbReference type="Gene3D" id="1.10.10.60">
    <property type="entry name" value="Homeodomain-like"/>
    <property type="match status" value="1"/>
</dbReference>
<dbReference type="InterPro" id="IPR036271">
    <property type="entry name" value="Tet_transcr_reg_TetR-rel_C_sf"/>
</dbReference>
<organism evidence="6 7">
    <name type="scientific">Candidatus Afipia apatlaquensis</name>
    <dbReference type="NCBI Taxonomy" id="2712852"/>
    <lineage>
        <taxon>Bacteria</taxon>
        <taxon>Pseudomonadati</taxon>
        <taxon>Pseudomonadota</taxon>
        <taxon>Alphaproteobacteria</taxon>
        <taxon>Hyphomicrobiales</taxon>
        <taxon>Nitrobacteraceae</taxon>
        <taxon>Afipia</taxon>
    </lineage>
</organism>
<evidence type="ECO:0000256" key="3">
    <source>
        <dbReference type="ARBA" id="ARBA00023163"/>
    </source>
</evidence>
<sequence>MPDRTQRRDANEISESILQTTEFLFSQHGVENVSMHQIAQAANVGQGTLYRRYANKGDLCMELLHEQFNLMQAKTAAYLEKSQSTPAKERLQTLLKEHIHFLETHVALIETIHNFLTCMGKKKTFFESKPYQFMHKTICELLDEAIKTKAARPVNTDFTAHTLIAAMNPKIYLFLRQKNGYSEADMIENINKTLIDPLFS</sequence>
<dbReference type="SUPFAM" id="SSF46689">
    <property type="entry name" value="Homeodomain-like"/>
    <property type="match status" value="1"/>
</dbReference>
<dbReference type="Pfam" id="PF00440">
    <property type="entry name" value="TetR_N"/>
    <property type="match status" value="1"/>
</dbReference>
<dbReference type="GO" id="GO:0003700">
    <property type="term" value="F:DNA-binding transcription factor activity"/>
    <property type="evidence" value="ECO:0007669"/>
    <property type="project" value="TreeGrafter"/>
</dbReference>
<evidence type="ECO:0000256" key="2">
    <source>
        <dbReference type="ARBA" id="ARBA00023125"/>
    </source>
</evidence>
<evidence type="ECO:0000313" key="7">
    <source>
        <dbReference type="Proteomes" id="UP000480266"/>
    </source>
</evidence>
<evidence type="ECO:0000259" key="5">
    <source>
        <dbReference type="PROSITE" id="PS50977"/>
    </source>
</evidence>
<dbReference type="PROSITE" id="PS50977">
    <property type="entry name" value="HTH_TETR_2"/>
    <property type="match status" value="1"/>
</dbReference>
<evidence type="ECO:0000256" key="4">
    <source>
        <dbReference type="PROSITE-ProRule" id="PRU00335"/>
    </source>
</evidence>